<dbReference type="EMBL" id="CP004044">
    <property type="protein sequence ID" value="AGC67454.1"/>
    <property type="molecule type" value="Genomic_DNA"/>
</dbReference>
<evidence type="ECO:0000256" key="1">
    <source>
        <dbReference type="SAM" id="Phobius"/>
    </source>
</evidence>
<proteinExistence type="predicted"/>
<keyword evidence="1" id="KW-1133">Transmembrane helix</keyword>
<name>L7VLC6_THES1</name>
<keyword evidence="1" id="KW-0472">Membrane</keyword>
<reference evidence="2 3" key="1">
    <citation type="journal article" date="2013" name="Genome Announc.">
        <title>Complete genome sequence of Clostridium stercorarium subsp. stercorarium strain DSM 8532, a thermophilic degrader of plant cell wall fibers.</title>
        <authorList>
            <person name="Poehlein A."/>
            <person name="Zverlov V.V."/>
            <person name="Daniel R."/>
            <person name="Schwarz W.H."/>
            <person name="Liebl W."/>
        </authorList>
    </citation>
    <scope>NUCLEOTIDE SEQUENCE [LARGE SCALE GENOMIC DNA]</scope>
    <source>
        <strain evidence="3">ATCC 35414 / DSM 8532 / NCIMB 11754</strain>
    </source>
</reference>
<dbReference type="PATRIC" id="fig|1121335.3.peg.417"/>
<keyword evidence="1" id="KW-0812">Transmembrane</keyword>
<dbReference type="KEGG" id="css:Cst_c04320"/>
<dbReference type="Proteomes" id="UP000011220">
    <property type="component" value="Chromosome"/>
</dbReference>
<organism evidence="2 3">
    <name type="scientific">Thermoclostridium stercorarium (strain ATCC 35414 / DSM 8532 / NCIMB 11754)</name>
    <name type="common">Clostridium stercorarium</name>
    <dbReference type="NCBI Taxonomy" id="1121335"/>
    <lineage>
        <taxon>Bacteria</taxon>
        <taxon>Bacillati</taxon>
        <taxon>Bacillota</taxon>
        <taxon>Clostridia</taxon>
        <taxon>Eubacteriales</taxon>
        <taxon>Oscillospiraceae</taxon>
        <taxon>Thermoclostridium</taxon>
    </lineage>
</organism>
<evidence type="ECO:0008006" key="4">
    <source>
        <dbReference type="Google" id="ProtNLM"/>
    </source>
</evidence>
<evidence type="ECO:0000313" key="3">
    <source>
        <dbReference type="Proteomes" id="UP000011220"/>
    </source>
</evidence>
<accession>L7VLC6</accession>
<feature type="transmembrane region" description="Helical" evidence="1">
    <location>
        <begin position="12"/>
        <end position="31"/>
    </location>
</feature>
<sequence>MSILKQKLTSRKFWVAVASAAFIILSEGLGLNVDSDLYWKIVSLALSYIFGEAAVDIARVINKTEGQ</sequence>
<dbReference type="STRING" id="1121335.Cst_c04320"/>
<protein>
    <recommendedName>
        <fullName evidence="4">Holin</fullName>
    </recommendedName>
</protein>
<dbReference type="AlphaFoldDB" id="L7VLC6"/>
<keyword evidence="3" id="KW-1185">Reference proteome</keyword>
<gene>
    <name evidence="2" type="ordered locus">Cst_c04320</name>
</gene>
<dbReference type="KEGG" id="csd:Clst_0413"/>
<evidence type="ECO:0000313" key="2">
    <source>
        <dbReference type="EMBL" id="AGC67454.1"/>
    </source>
</evidence>
<dbReference type="RefSeq" id="WP_015358150.1">
    <property type="nucleotide sequence ID" value="NC_020134.1"/>
</dbReference>